<sequence>MGCDLSKVYNVDIHLENELAVFEPRDEVAGHVIIQAEEDTVIDIQLQGRNTPPGPTGAIIHPRVALHLLWRRQYSKHTQLYPDKQGTFGKIFLGNAPICKARAAFANLRHLWRQNGLSLNLKGRVYQTTVRAVLLYGCETWPIRAADLR</sequence>
<organism evidence="2 3">
    <name type="scientific">Opisthorchis viverrini</name>
    <name type="common">Southeast Asian liver fluke</name>
    <dbReference type="NCBI Taxonomy" id="6198"/>
    <lineage>
        <taxon>Eukaryota</taxon>
        <taxon>Metazoa</taxon>
        <taxon>Spiralia</taxon>
        <taxon>Lophotrochozoa</taxon>
        <taxon>Platyhelminthes</taxon>
        <taxon>Trematoda</taxon>
        <taxon>Digenea</taxon>
        <taxon>Opisthorchiida</taxon>
        <taxon>Opisthorchiata</taxon>
        <taxon>Opisthorchiidae</taxon>
        <taxon>Opisthorchis</taxon>
    </lineage>
</organism>
<keyword evidence="3" id="KW-1185">Reference proteome</keyword>
<dbReference type="AlphaFoldDB" id="A0A074Z7K8"/>
<dbReference type="OrthoDB" id="8063258at2759"/>
<dbReference type="Pfam" id="PF20049">
    <property type="entry name" value="DUF6451"/>
    <property type="match status" value="1"/>
</dbReference>
<name>A0A074Z7K8_OPIVI</name>
<accession>A0A074Z7K8</accession>
<protein>
    <recommendedName>
        <fullName evidence="1">DUF6451 domain-containing protein</fullName>
    </recommendedName>
</protein>
<evidence type="ECO:0000313" key="3">
    <source>
        <dbReference type="Proteomes" id="UP000054324"/>
    </source>
</evidence>
<gene>
    <name evidence="2" type="ORF">T265_14712</name>
</gene>
<feature type="domain" description="DUF6451" evidence="1">
    <location>
        <begin position="104"/>
        <end position="136"/>
    </location>
</feature>
<dbReference type="EMBL" id="KL596865">
    <property type="protein sequence ID" value="KER23093.1"/>
    <property type="molecule type" value="Genomic_DNA"/>
</dbReference>
<evidence type="ECO:0000259" key="1">
    <source>
        <dbReference type="Pfam" id="PF20049"/>
    </source>
</evidence>
<dbReference type="GeneID" id="20328878"/>
<dbReference type="KEGG" id="ovi:T265_14712"/>
<reference evidence="2 3" key="1">
    <citation type="submission" date="2013-11" db="EMBL/GenBank/DDBJ databases">
        <title>Opisthorchis viverrini - life in the bile duct.</title>
        <authorList>
            <person name="Young N.D."/>
            <person name="Nagarajan N."/>
            <person name="Lin S.J."/>
            <person name="Korhonen P.K."/>
            <person name="Jex A.R."/>
            <person name="Hall R.S."/>
            <person name="Safavi-Hemami H."/>
            <person name="Kaewkong W."/>
            <person name="Bertrand D."/>
            <person name="Gao S."/>
            <person name="Seet Q."/>
            <person name="Wongkham S."/>
            <person name="Teh B.T."/>
            <person name="Wongkham C."/>
            <person name="Intapan P.M."/>
            <person name="Maleewong W."/>
            <person name="Yang X."/>
            <person name="Hu M."/>
            <person name="Wang Z."/>
            <person name="Hofmann A."/>
            <person name="Sternberg P.W."/>
            <person name="Tan P."/>
            <person name="Wang J."/>
            <person name="Gasser R.B."/>
        </authorList>
    </citation>
    <scope>NUCLEOTIDE SEQUENCE [LARGE SCALE GENOMIC DNA]</scope>
</reference>
<dbReference type="CTD" id="20328878"/>
<proteinExistence type="predicted"/>
<dbReference type="Proteomes" id="UP000054324">
    <property type="component" value="Unassembled WGS sequence"/>
</dbReference>
<dbReference type="RefSeq" id="XP_009173168.1">
    <property type="nucleotide sequence ID" value="XM_009174904.1"/>
</dbReference>
<feature type="non-terminal residue" evidence="2">
    <location>
        <position position="149"/>
    </location>
</feature>
<evidence type="ECO:0000313" key="2">
    <source>
        <dbReference type="EMBL" id="KER23093.1"/>
    </source>
</evidence>
<dbReference type="InterPro" id="IPR045609">
    <property type="entry name" value="DUF6451"/>
</dbReference>